<evidence type="ECO:0000313" key="2">
    <source>
        <dbReference type="Proteomes" id="UP000709295"/>
    </source>
</evidence>
<dbReference type="PANTHER" id="PTHR40866:SF1">
    <property type="entry name" value="BED-TYPE DOMAIN-CONTAINING PROTEIN"/>
    <property type="match status" value="1"/>
</dbReference>
<protein>
    <submittedName>
        <fullName evidence="1">Uncharacterized protein</fullName>
    </submittedName>
</protein>
<keyword evidence="2" id="KW-1185">Reference proteome</keyword>
<gene>
    <name evidence="1" type="ORF">JG688_00018085</name>
</gene>
<proteinExistence type="predicted"/>
<organism evidence="1 2">
    <name type="scientific">Phytophthora aleatoria</name>
    <dbReference type="NCBI Taxonomy" id="2496075"/>
    <lineage>
        <taxon>Eukaryota</taxon>
        <taxon>Sar</taxon>
        <taxon>Stramenopiles</taxon>
        <taxon>Oomycota</taxon>
        <taxon>Peronosporomycetes</taxon>
        <taxon>Peronosporales</taxon>
        <taxon>Peronosporaceae</taxon>
        <taxon>Phytophthora</taxon>
    </lineage>
</organism>
<dbReference type="AlphaFoldDB" id="A0A8J5I013"/>
<dbReference type="EMBL" id="JAENGY010003082">
    <property type="protein sequence ID" value="KAG6942498.1"/>
    <property type="molecule type" value="Genomic_DNA"/>
</dbReference>
<comment type="caution">
    <text evidence="1">The sequence shown here is derived from an EMBL/GenBank/DDBJ whole genome shotgun (WGS) entry which is preliminary data.</text>
</comment>
<evidence type="ECO:0000313" key="1">
    <source>
        <dbReference type="EMBL" id="KAG6942498.1"/>
    </source>
</evidence>
<reference evidence="1" key="1">
    <citation type="submission" date="2021-01" db="EMBL/GenBank/DDBJ databases">
        <title>Phytophthora aleatoria, a newly-described species from Pinus radiata is distinct from Phytophthora cactorum isolates based on comparative genomics.</title>
        <authorList>
            <person name="Mcdougal R."/>
            <person name="Panda P."/>
            <person name="Williams N."/>
            <person name="Studholme D.J."/>
        </authorList>
    </citation>
    <scope>NUCLEOTIDE SEQUENCE</scope>
    <source>
        <strain evidence="1">NZFS 4037</strain>
    </source>
</reference>
<name>A0A8J5I013_9STRA</name>
<sequence>MNQYLETYADILHKINELMKFLHGLNQPAKLRQRIPLRPVTRQETRWSSTFAMVERYFKLKPFLDSVDDELAVYMSFPLEDKRLCGALNELKYFESVSKKLQDERGLTLAAVRALF</sequence>
<dbReference type="PANTHER" id="PTHR40866">
    <property type="entry name" value="BED-TYPE DOMAIN-CONTAINING PROTEIN"/>
    <property type="match status" value="1"/>
</dbReference>
<accession>A0A8J5I013</accession>
<dbReference type="Proteomes" id="UP000709295">
    <property type="component" value="Unassembled WGS sequence"/>
</dbReference>